<feature type="region of interest" description="Disordered" evidence="1">
    <location>
        <begin position="1501"/>
        <end position="1565"/>
    </location>
</feature>
<dbReference type="InterPro" id="IPR033616">
    <property type="entry name" value="BLTP1"/>
</dbReference>
<feature type="compositionally biased region" description="Basic and acidic residues" evidence="1">
    <location>
        <begin position="1322"/>
        <end position="1332"/>
    </location>
</feature>
<feature type="region of interest" description="Disordered" evidence="1">
    <location>
        <begin position="3908"/>
        <end position="3927"/>
    </location>
</feature>
<feature type="compositionally biased region" description="Low complexity" evidence="1">
    <location>
        <begin position="2423"/>
        <end position="2438"/>
    </location>
</feature>
<feature type="region of interest" description="Disordered" evidence="1">
    <location>
        <begin position="2074"/>
        <end position="2149"/>
    </location>
</feature>
<feature type="compositionally biased region" description="Polar residues" evidence="1">
    <location>
        <begin position="3855"/>
        <end position="3866"/>
    </location>
</feature>
<feature type="compositionally biased region" description="Basic and acidic residues" evidence="1">
    <location>
        <begin position="4422"/>
        <end position="4449"/>
    </location>
</feature>
<feature type="compositionally biased region" description="Low complexity" evidence="1">
    <location>
        <begin position="1247"/>
        <end position="1256"/>
    </location>
</feature>
<sequence length="5125" mass="572300">MVNLKFSQLGNDTLIDAISRELPQSSFAWMLISLVLAIVWVVYLTYYNSRVMGLILTAILNRFVKIGHVKFGSFSFSVLSGKIMFRDVHLVTEDYSIRIQLGMAIFRWWRPITTKTISEDLIHEETRLSVYLDSFELHVYNRSETYAHLEELFGLEKKIIPNREEDKDKKKKNTVENKELMIKNKWLWRVLIPVIKVEISSGRIVFGNYLLPTTLSINFGDSHFLYSTKQASTPFDLFMHIVKGKTDNIRIMLVPSPKYKPHEDKIDEPPRYMGDGFVVFQSQKVEIYYFRDEPGFVPQEIESLQMANGDVLQLRTWPVWGVEVKCDKMTDISYGPWADRQREYLWRFFFPPDYQTMQPTKLPEPGDIRIWKNFDFKMSLQNDASIDILFTKNKETQALHMNCKKGSYLEFTIPWLIDEHGFQTKISSLLIALDASTSLSYRSLLECETLQVDVEASFPRHWNDHQSWQCDIRASKASLFLIFHHKHFFVDLVDDWSTKSSPDIYRFVPYTWKVNLILQEFELITLTNQWNWIDCHGTTPENAHLAVCGDTFDLSFTLPFHDYLPPVLPLQIFIRGEGNEIRLYLPETNTSFHFLQALADNCRRLGRDGKIHDGPMGDQNNKKWRRITHRSSGWIDCWLTPIVALSINYTYHPIPLVNKVEKYVASESLSTPDAEEMLLIPLRLNPLHSIQQKSSSEQAEFDPIEMDSDEISVELEVGPSEICVYGALLNNLWHVKENYFGDDQKFTDFKESAQDVNSFCEHIFSKESSNKAVDTRRYRPLHIKVQVVLHDIHGHLMKHCNEGDPPCPSIFVERLCFEMDKHYTETKLQLMLSPAVIYIRDSYQHRPLPHSHLQDGHMMLTALQIRGNALFSHKGLPLDSETLEYCWLLEVTVGDLIGRITAPQLQALIEVLQTLAFGAEDAENDLQHAKPSKLCQHGLPQSECALDPANSPCLSTDDIKYRMTRVTMDCIDLYLAESGAALNIQIYPIRLSTCNLHGRNNKAGITALIPNVKLKQFVLSIPVDYPYNCKSDVWVDAGGISFGPVNVDAAMALPGPEFHSLQDKFLKQHDEKTHRLWFLWPKEELPRQVQVHGKCGCVGGCAFFGSNRNGPYVFHPSDNDFKDSVNAAVFHLCPEDVAFGFGQSLLQKDQLIFSANSGMATFLMFSGQSRVHRHLYESMTDQQQADLSSDAHVSSTSANISSTRMDPEKNSKDHIDENEEIAQTEYSFMSGSTLVANGDLDQLNRQTTSSSSSVRRTSVENGSPALVSSDKTDEVPSDYIPDGSIPDAYDTDRYVSTPSDVASWPSVASGSSGSLPDVTASQKDKGHERKLSDPPPRLQQQQQQQQQQASLQRPNLQRHPFAEASVCDANVISVNNSSESRRSSKNSIPSMEGNSGSRHSSLTSPVLRRLSSQLSFQREGSILSIAGSGSEHFFSAGEDVTSSMQTLHLSSPFGTLRYPTGSKPSQAMPSAGGIPIPHHTHSFSPENVSISSSYYGDVDSPHSSMYVHEEQTETEKSSLSSQSTSSFVSAVSSQGTSNQSISQIPSSSSSPTINADDPEANIPDEFDHELDGDDLPMASNYVNLHGQINQPITKSFLLTRCYIKHMTQLECSYWSAPPPLPDHMLLCKGKENIAAQSDTKQTATPSSTVTGQMEAPAWIPHFCYVNQGFTPELMANKKELKSPPSLVTHTNSSDHCGQNRQFFPSEDHSDDEAQTTVTSWADADADSQFTYENHISKTTAIVNLKGSVNVMVSPLMVEALQRYLEAVTPTLQKLHPSSIVDAIHFKVVSSVKAQNKLKQEEDNGELMEKKDDKEMELRDEHKQEDVTEEDVDETKSKTSRLQVMFSLSRASLVEEIVSISSLDHAEDLTCVSLLSACLDNISCQLLMNNISQKMLQLAKERSPDFSTRKNLKAGESLGKRLFRKQSSAISDSGENQCLVERQQEDMVGSLSISRVHLQLRRMKQDSSHNNSVYLTAIPEHRSKMLFTFEKPPMPIGSFTGTGTLKPMTQSTVEETSSQNRTREFEQEGATAEDVAGFIMFECGLDDISLRAARRTGYADLMETQDGDNIAQQVQEHMEHAASRDNVPNQVNSRSEASYDSENSGNTADDEASRETSNSNHASDMFNDDDDSEKIKGTPQPAKNANDEELHGDASSGVLQVKSVWFNFAAPPPSLKKKKLEYTRYDWNLLSTATPAINAWMNPTHHVVVAAKTLVEKLNERICVVMACMMTEGPETSGIHNRIKSKVNKLTSFSSTLQEDPSCQLLTALRRYIKKVGVQVIEESVGADTIPQLVTIKKGLLVMTRQWKTILYMPRQVADNNFKSKRKIYSVNFMLPQGKSLDRISTTAAVDDWDMSADNFMVVDEKTSLLKAEGESVHTPSVYSVPVAGQAPQPASPPLVGDAAKGISSDPRNHTPTNKAKQKSSNLSQLSGSVSSLSSGDQAGTLPSAPDTPHRQSLTGHLSELDRGAGKDIGSWMRQQQQYVAEHFQQGFYCYPSMGQDSLINAGLSEYSHDESMSMAPCFMHPAVQIQDAQVLFKPLLKAIGLQMEAVKMSALMKKFGGNISVRSHLDTLSIEIVDSEARDLKKSKPKGKTSGKRRVRLLISTSSDKPAFQTDGIAFMVDMKDIVDFEKSKEERKESDLIEMHRRSLQPLKLMIDQMEAKPTTTRVNFNFNCNSVTQHINMPLLRLIHQFVTMIENVHETQKVLKKEHSTNKYTRHKKQDSKGSSTETGTDHSIDPLEDDHLPGSDFSTDLQTPVSSDLPHQVIRPSNLPLGELPTERQARPNMLPIDSAASSAGIHVKMQHKLSWKKSRRDGSSAKPSSTELKGKVLNSPINSIDSVTIDMVDTSSPALAEKTIVDQICESTPVCWIKLYHILNLYSTMPDMKTVTKKPSQSRLSVIAEESEKASQNQTAVKVDTPICKETADDLETLERQPKKMYPKSTFKHSLLIGGERIPLIVFGMAKLRRIKITAVLSGLSLEADLQNVYGSATHREKVKGVPKKRSRETSSSAHVGHAMIALIEGNAPELQTIVTINISQSGGLYSSISKRSHDFNSGLLTVGCIDVDIPQHPVALHGMVARSSKRLSSTLQEFIRVPSKTKVHDTPDGSIPTQPTSKHSELSDYLSMSTQPKDVLPSKPAAPARPLTIHFKAILKGLTVGASLLPSLKAEYKMGRVFSSGITGKKPRFTLDLPIHSLSFESKISTPSNLPSSASVGLPPIHVHGDYKEYVSDSGCRNEGLAEGLTLREGPYLNAVAEVGAFEHSLTTDLLNHLVFVQKVFMKEVNELVQKVSGADKPVPLWPEESVHIPKAIRKPLLYHFRFRLKGIQITATTPTDNAVRLETDMIELELSNRVLSTRHGIHPTDSSYKVFVKAQVDLNVALGTLMKNPLFDEAEPDFPHLASFNTTISLRNALQEELIPGVSKDQEALLISLKRPIVFIQPAAFDKAVLVWLNYKNAYEYWNEQRMVLNKEVQKATQQFIDRLPLSSIGHSSTSTLGTLYLQLTVDDLGICLPANPFPQSVTGTSKVIEEPGASLVLTLQQTQISACSYGSLVSKGKFTGFCLRFDEDFEKSWDDWKPNSDDKIVMNAMVVPEGTYEVCSRTINPHTKEKNSNAKVILNVKWHMKGLDVNMDTNIGKRLSQLGNTLTSLTSDSDVYFADGLSHQDHDIRKSEDTCTLSGELLDLDSSSHMNSKQWTRLIERKMNDQAKVVEDLKQLGASQNTIEIEERKLQELKMAVCLDFRQEFMKKLRRKSVKASALKDKLGLGYKPSQPVKVRSFSSRPPYRPKTFDVRRLATYKEESGKEFVSPSQSRGHGRASSLGTQAFSTPKACWDHSHHSMHNDGQSPELDDPFQADSPQKSSKESSPATPPYIILKDDSSSASDEDGDPDLSFHAAKHFRPRVYSDSLSQNMLSPSQGSGSSQKTPEPNVDFELDIKVEVDSGMCVLHPKESRQEGEADKLRGVRSQKDLQQMSPQSEHKKVKKKYTTDSLASARQLQPQPLTNVTTFVIPGVDVKVHWNSKTSNTPEDDSPLPGGSVPEMTNIHMTPDSSSALNSGKKTPQKKASLYAWLSLQQLPEEMLIRPVLLDFLEQALESIPIILSKNSSKNSTLRTAIQQTSVDLDNSATSLVSGSSYSSFPVDVVVYLQVKPSLIRFTCLPVSRVECLLRLPSLDVVFSTKKADTDEGVSSETSVPNKGKVGMRLSSSSSNLGYRSAKNTSRARASSAHQQEILTTSGGGLSVTACLADFSLFVFHPYGGGHKDRSLLALENKFKKNRGGADTPTSGSDAGRKDSLSLNVEFVKVNLSRSRKGVLQADLLSGGSSAKLGGVEASTKAANSVRFSAVCDVGSASFKYDMRRLSEILALPKAWYRRTLARRMFLGEERAVVDSEEEDDISLSSSPSPESPLFSPYGRAQTFSTVHYPNEKPTNHRRVASEDRNMTQTSDLKRGFPDYSIRPHHVTGSAPQSPGEGRQRTSHAMTQPSTPTMLPLRVQQEYIRLRERDLQLQSHLKPTSQFTAPVTPGFSQQKSVRDWETLVLFAVNLSRLDVIINMSNVMGNTVWSTKDLKCEGSVSMDSTGAKNMTIVSGLGGSKLEAKGGIVGGTIALQALHSSVSIKEEPSNEPVHRAGFQLATLETRIDYMGSSILMGRASSLSVELKDEWKIQACRLDDSDPDMVATRRPATIFVFGELEWDKFHLMISRSTTTDLIKMVTKLEEFFVQQLNSSKRVLSAFGPMPGSNKCKKKKDNEEASWISEIRHHRHWQFVLEHVSGCKLSMLSFTLPSHRSTVGGTMSLKGGNLSLACFHGINFRSKSWALFTMDQPYIMFNTEAQEVVDDDGAKCTHVEQTLQFHLGHEHRDQHVVERKDMAMVCKLSRGHYMPPPMTNVQDWFHYAFATSEIRDLDSFPQMAREGSESPQDRRLSSRRGQEYNHDTEVIFVLPCLLMVLKTRHLQGEAEPAEDDPKPKVQCSFVTDFYHHINVAMDAEAILFIHDLVTSYVREKDKGASRLPKSPETERKEIERKNVSNPTAVLKQDYREFETISWRLEPTVNLLTWAGKKIDPVGVDFILQKLGFQHARLTIPKWMQRGCMDPLDKMLSLLVSKLILLLKEQADNVEDGDDNDSDNIV</sequence>
<evidence type="ECO:0000313" key="4">
    <source>
        <dbReference type="EMBL" id="KAK2153686.1"/>
    </source>
</evidence>
<evidence type="ECO:0000256" key="2">
    <source>
        <dbReference type="SAM" id="Phobius"/>
    </source>
</evidence>
<feature type="region of interest" description="Disordered" evidence="1">
    <location>
        <begin position="2804"/>
        <end position="2826"/>
    </location>
</feature>
<reference evidence="4" key="1">
    <citation type="journal article" date="2023" name="Mol. Biol. Evol.">
        <title>Third-Generation Sequencing Reveals the Adaptive Role of the Epigenome in Three Deep-Sea Polychaetes.</title>
        <authorList>
            <person name="Perez M."/>
            <person name="Aroh O."/>
            <person name="Sun Y."/>
            <person name="Lan Y."/>
            <person name="Juniper S.K."/>
            <person name="Young C.R."/>
            <person name="Angers B."/>
            <person name="Qian P.Y."/>
        </authorList>
    </citation>
    <scope>NUCLEOTIDE SEQUENCE</scope>
    <source>
        <strain evidence="4">P08H-3</strain>
    </source>
</reference>
<dbReference type="InterPro" id="IPR056741">
    <property type="entry name" value="BLTP1_M"/>
</dbReference>
<feature type="region of interest" description="Disordered" evidence="1">
    <location>
        <begin position="1182"/>
        <end position="1213"/>
    </location>
</feature>
<dbReference type="SMART" id="SM01220">
    <property type="entry name" value="FSA_C"/>
    <property type="match status" value="1"/>
</dbReference>
<feature type="compositionally biased region" description="Low complexity" evidence="1">
    <location>
        <begin position="1301"/>
        <end position="1314"/>
    </location>
</feature>
<feature type="compositionally biased region" description="Basic and acidic residues" evidence="1">
    <location>
        <begin position="3947"/>
        <end position="3967"/>
    </location>
</feature>
<dbReference type="GO" id="GO:0048488">
    <property type="term" value="P:synaptic vesicle endocytosis"/>
    <property type="evidence" value="ECO:0007669"/>
    <property type="project" value="TreeGrafter"/>
</dbReference>
<dbReference type="InterPro" id="IPR056742">
    <property type="entry name" value="BLTP1_C"/>
</dbReference>
<proteinExistence type="predicted"/>
<feature type="region of interest" description="Disordered" evidence="1">
    <location>
        <begin position="4019"/>
        <end position="4041"/>
    </location>
</feature>
<feature type="region of interest" description="Disordered" evidence="1">
    <location>
        <begin position="4907"/>
        <end position="4926"/>
    </location>
</feature>
<feature type="region of interest" description="Disordered" evidence="1">
    <location>
        <begin position="4389"/>
        <end position="4483"/>
    </location>
</feature>
<accession>A0AAD9N3I6</accession>
<feature type="compositionally biased region" description="Polar residues" evidence="1">
    <location>
        <begin position="1182"/>
        <end position="1204"/>
    </location>
</feature>
<name>A0AAD9N3I6_9ANNE</name>
<feature type="region of interest" description="Disordered" evidence="1">
    <location>
        <begin position="2000"/>
        <end position="2029"/>
    </location>
</feature>
<feature type="region of interest" description="Disordered" evidence="1">
    <location>
        <begin position="2707"/>
        <end position="2777"/>
    </location>
</feature>
<feature type="compositionally biased region" description="Basic and acidic residues" evidence="1">
    <location>
        <begin position="3831"/>
        <end position="3840"/>
    </location>
</feature>
<keyword evidence="2" id="KW-0812">Transmembrane</keyword>
<feature type="region of interest" description="Disordered" evidence="1">
    <location>
        <begin position="1238"/>
        <end position="1355"/>
    </location>
</feature>
<feature type="compositionally biased region" description="Low complexity" evidence="1">
    <location>
        <begin position="4395"/>
        <end position="4409"/>
    </location>
</feature>
<feature type="compositionally biased region" description="Basic and acidic residues" evidence="1">
    <location>
        <begin position="1798"/>
        <end position="1825"/>
    </location>
</feature>
<protein>
    <recommendedName>
        <fullName evidence="3">Bridge-like lipid transfer protein family member 1 C-terminal domain-containing protein</fullName>
    </recommendedName>
</protein>
<feature type="region of interest" description="Disordered" evidence="1">
    <location>
        <begin position="2387"/>
        <end position="2458"/>
    </location>
</feature>
<feature type="compositionally biased region" description="Low complexity" evidence="1">
    <location>
        <begin position="1517"/>
        <end position="1554"/>
    </location>
</feature>
<comment type="caution">
    <text evidence="4">The sequence shown here is derived from an EMBL/GenBank/DDBJ whole genome shotgun (WGS) entry which is preliminary data.</text>
</comment>
<feature type="region of interest" description="Disordered" evidence="1">
    <location>
        <begin position="3946"/>
        <end position="3985"/>
    </location>
</feature>
<feature type="compositionally biased region" description="Polar residues" evidence="1">
    <location>
        <begin position="3908"/>
        <end position="3925"/>
    </location>
</feature>
<dbReference type="PANTHER" id="PTHR31640">
    <property type="entry name" value="TRANSMEMBRANE PROTEIN KIAA1109"/>
    <property type="match status" value="1"/>
</dbReference>
<feature type="compositionally biased region" description="Basic and acidic residues" evidence="1">
    <location>
        <begin position="1507"/>
        <end position="1516"/>
    </location>
</feature>
<keyword evidence="2" id="KW-1133">Transmembrane helix</keyword>
<dbReference type="Proteomes" id="UP001208570">
    <property type="component" value="Unassembled WGS sequence"/>
</dbReference>
<feature type="compositionally biased region" description="Polar residues" evidence="1">
    <location>
        <begin position="2000"/>
        <end position="2019"/>
    </location>
</feature>
<feature type="compositionally biased region" description="Polar residues" evidence="1">
    <location>
        <begin position="1392"/>
        <end position="1406"/>
    </location>
</feature>
<evidence type="ECO:0000313" key="5">
    <source>
        <dbReference type="Proteomes" id="UP001208570"/>
    </source>
</evidence>
<feature type="compositionally biased region" description="Basic and acidic residues" evidence="1">
    <location>
        <begin position="3787"/>
        <end position="3803"/>
    </location>
</feature>
<evidence type="ECO:0000256" key="1">
    <source>
        <dbReference type="SAM" id="MobiDB-lite"/>
    </source>
</evidence>
<dbReference type="Pfam" id="PF25040">
    <property type="entry name" value="BLTP1_C"/>
    <property type="match status" value="2"/>
</dbReference>
<feature type="compositionally biased region" description="Basic and acidic residues" evidence="1">
    <location>
        <begin position="2731"/>
        <end position="2745"/>
    </location>
</feature>
<feature type="region of interest" description="Disordered" evidence="1">
    <location>
        <begin position="3096"/>
        <end position="3139"/>
    </location>
</feature>
<feature type="region of interest" description="Disordered" evidence="1">
    <location>
        <begin position="1798"/>
        <end position="1834"/>
    </location>
</feature>
<feature type="compositionally biased region" description="Low complexity" evidence="1">
    <location>
        <begin position="1339"/>
        <end position="1348"/>
    </location>
</feature>
<dbReference type="Pfam" id="PF25039">
    <property type="entry name" value="BLTP1_M"/>
    <property type="match status" value="3"/>
</dbReference>
<dbReference type="GO" id="GO:0098793">
    <property type="term" value="C:presynapse"/>
    <property type="evidence" value="ECO:0007669"/>
    <property type="project" value="GOC"/>
</dbReference>
<feature type="transmembrane region" description="Helical" evidence="2">
    <location>
        <begin position="27"/>
        <end position="46"/>
    </location>
</feature>
<organism evidence="4 5">
    <name type="scientific">Paralvinella palmiformis</name>
    <dbReference type="NCBI Taxonomy" id="53620"/>
    <lineage>
        <taxon>Eukaryota</taxon>
        <taxon>Metazoa</taxon>
        <taxon>Spiralia</taxon>
        <taxon>Lophotrochozoa</taxon>
        <taxon>Annelida</taxon>
        <taxon>Polychaeta</taxon>
        <taxon>Sedentaria</taxon>
        <taxon>Canalipalpata</taxon>
        <taxon>Terebellida</taxon>
        <taxon>Terebelliformia</taxon>
        <taxon>Alvinellidae</taxon>
        <taxon>Paralvinella</taxon>
    </lineage>
</organism>
<feature type="compositionally biased region" description="Acidic residues" evidence="1">
    <location>
        <begin position="1556"/>
        <end position="1565"/>
    </location>
</feature>
<keyword evidence="5" id="KW-1185">Reference proteome</keyword>
<feature type="region of interest" description="Disordered" evidence="1">
    <location>
        <begin position="1375"/>
        <end position="1406"/>
    </location>
</feature>
<dbReference type="Pfam" id="PF20413">
    <property type="entry name" value="BLTP1_N"/>
    <property type="match status" value="1"/>
</dbReference>
<feature type="region of interest" description="Disordered" evidence="1">
    <location>
        <begin position="3770"/>
        <end position="3892"/>
    </location>
</feature>
<dbReference type="PANTHER" id="PTHR31640:SF1">
    <property type="entry name" value="BRIDGE-LIKE LIPID TRANSFER PROTEIN FAMILY MEMBER 1"/>
    <property type="match status" value="1"/>
</dbReference>
<feature type="region of interest" description="Disordered" evidence="1">
    <location>
        <begin position="1455"/>
        <end position="1488"/>
    </location>
</feature>
<dbReference type="InterPro" id="IPR047104">
    <property type="entry name" value="BLTP1_N"/>
</dbReference>
<feature type="domain" description="Bridge-like lipid transfer protein family member 1 C-terminal" evidence="3">
    <location>
        <begin position="4518"/>
        <end position="5105"/>
    </location>
</feature>
<gene>
    <name evidence="4" type="ORF">LSH36_289g02057</name>
</gene>
<evidence type="ECO:0000259" key="3">
    <source>
        <dbReference type="SMART" id="SM01220"/>
    </source>
</evidence>
<feature type="compositionally biased region" description="Polar residues" evidence="1">
    <location>
        <begin position="2748"/>
        <end position="2758"/>
    </location>
</feature>
<keyword evidence="2" id="KW-0472">Membrane</keyword>
<dbReference type="EMBL" id="JAODUP010000289">
    <property type="protein sequence ID" value="KAK2153686.1"/>
    <property type="molecule type" value="Genomic_DNA"/>
</dbReference>
<feature type="compositionally biased region" description="Polar residues" evidence="1">
    <location>
        <begin position="2085"/>
        <end position="2106"/>
    </location>
</feature>
<feature type="compositionally biased region" description="Basic and acidic residues" evidence="1">
    <location>
        <begin position="4910"/>
        <end position="4926"/>
    </location>
</feature>
<feature type="region of interest" description="Disordered" evidence="1">
    <location>
        <begin position="4184"/>
        <end position="4228"/>
    </location>
</feature>
<feature type="compositionally biased region" description="Polar residues" evidence="1">
    <location>
        <begin position="4208"/>
        <end position="4228"/>
    </location>
</feature>